<keyword evidence="1" id="KW-0862">Zinc</keyword>
<evidence type="ECO:0000259" key="2">
    <source>
        <dbReference type="Pfam" id="PF09940"/>
    </source>
</evidence>
<gene>
    <name evidence="5" type="ORF">CRENPOLYSF2_1660013</name>
</gene>
<evidence type="ECO:0008006" key="7">
    <source>
        <dbReference type="Google" id="ProtNLM"/>
    </source>
</evidence>
<keyword evidence="6" id="KW-1185">Reference proteome</keyword>
<dbReference type="Gene3D" id="3.50.30.90">
    <property type="match status" value="1"/>
</dbReference>
<dbReference type="Pfam" id="PF09940">
    <property type="entry name" value="DUF2172"/>
    <property type="match status" value="1"/>
</dbReference>
<dbReference type="GO" id="GO:0046872">
    <property type="term" value="F:metal ion binding"/>
    <property type="evidence" value="ECO:0007669"/>
    <property type="project" value="UniProtKB-KW"/>
</dbReference>
<dbReference type="RefSeq" id="WP_087146094.1">
    <property type="nucleotide sequence ID" value="NZ_FUKJ01000075.1"/>
</dbReference>
<evidence type="ECO:0000313" key="5">
    <source>
        <dbReference type="EMBL" id="SJM90439.1"/>
    </source>
</evidence>
<dbReference type="InterPro" id="IPR012353">
    <property type="entry name" value="UCP015244"/>
</dbReference>
<evidence type="ECO:0000256" key="1">
    <source>
        <dbReference type="PIRSR" id="PIRSR015244-50"/>
    </source>
</evidence>
<dbReference type="OrthoDB" id="9765654at2"/>
<dbReference type="Proteomes" id="UP000195442">
    <property type="component" value="Unassembled WGS sequence"/>
</dbReference>
<dbReference type="Gene3D" id="3.40.630.10">
    <property type="entry name" value="Zn peptidases"/>
    <property type="match status" value="1"/>
</dbReference>
<dbReference type="PIRSF" id="PIRSF015244">
    <property type="entry name" value="UCP015244"/>
    <property type="match status" value="1"/>
</dbReference>
<dbReference type="Pfam" id="PF16221">
    <property type="entry name" value="HTH_47"/>
    <property type="match status" value="1"/>
</dbReference>
<feature type="domain" description="DUF4910" evidence="4">
    <location>
        <begin position="20"/>
        <end position="357"/>
    </location>
</feature>
<proteinExistence type="predicted"/>
<name>A0A1R4H3L4_9GAMM</name>
<sequence>MNSDDLKNFVDTGKSGAEIYALITELFPICRSITGDGFRQTMKMLQQHIPLEIHEVPSGTKVFDWVVPKEWNIKDAYVKNTQGEKVIDFQKSNLHILNYSLPVNKVVPLQELKEHLFILPDHPDWIPYKTAYYKENWGFCLNHNTLMTLEEGDYEVFVDATLEAGSLTYGELYLKGEVADEVLISCHGCHPSLANDNLSGIGLATILAKTLQTVPHRLSYRFVFIPGTIGAITWLSVNETKVDKIKHGLVITGVGDAGTITYKKSRRGDTEIDRAVTHVLKHSGQTYDIIDFYPYGYDERQYCSPGFNLPVGCFMRTPYGQYPEYHTSADNLTFIQPESLSDSFSKLLATLNILENNHTYLNLNPKCEPQLGKRGLYSSIGAYELALLWVLNLSDGSNSLLDIAERSGIEFTAIQAAARLLSTHKLLEHQPISATSSMEESLN</sequence>
<dbReference type="AlphaFoldDB" id="A0A1R4H3L4"/>
<dbReference type="InterPro" id="IPR036388">
    <property type="entry name" value="WH-like_DNA-bd_sf"/>
</dbReference>
<evidence type="ECO:0000259" key="3">
    <source>
        <dbReference type="Pfam" id="PF16221"/>
    </source>
</evidence>
<evidence type="ECO:0000313" key="6">
    <source>
        <dbReference type="Proteomes" id="UP000195442"/>
    </source>
</evidence>
<dbReference type="Gene3D" id="1.10.10.10">
    <property type="entry name" value="Winged helix-like DNA-binding domain superfamily/Winged helix DNA-binding domain"/>
    <property type="match status" value="1"/>
</dbReference>
<feature type="binding site" evidence="1">
    <location>
        <position position="196"/>
    </location>
    <ligand>
        <name>Zn(2+)</name>
        <dbReference type="ChEBI" id="CHEBI:29105"/>
    </ligand>
</feature>
<feature type="binding site" evidence="1">
    <location>
        <position position="326"/>
    </location>
    <ligand>
        <name>Zn(2+)</name>
        <dbReference type="ChEBI" id="CHEBI:29105"/>
    </ligand>
</feature>
<feature type="binding site" evidence="1">
    <location>
        <position position="190"/>
    </location>
    <ligand>
        <name>Zn(2+)</name>
        <dbReference type="ChEBI" id="CHEBI:29105"/>
    </ligand>
</feature>
<comment type="cofactor">
    <cofactor evidence="1">
        <name>Zn(2+)</name>
        <dbReference type="ChEBI" id="CHEBI:29105"/>
    </cofactor>
    <text evidence="1">Binds 1 zinc ion per subunit.</text>
</comment>
<dbReference type="EMBL" id="FUKJ01000075">
    <property type="protein sequence ID" value="SJM90439.1"/>
    <property type="molecule type" value="Genomic_DNA"/>
</dbReference>
<evidence type="ECO:0000259" key="4">
    <source>
        <dbReference type="Pfam" id="PF16254"/>
    </source>
</evidence>
<dbReference type="InterPro" id="IPR032589">
    <property type="entry name" value="DUF4910"/>
</dbReference>
<dbReference type="Pfam" id="PF16254">
    <property type="entry name" value="DUF4910"/>
    <property type="match status" value="1"/>
</dbReference>
<dbReference type="InterPro" id="IPR032610">
    <property type="entry name" value="DUF2172"/>
</dbReference>
<dbReference type="CDD" id="cd05644">
    <property type="entry name" value="M28_like"/>
    <property type="match status" value="1"/>
</dbReference>
<dbReference type="InterPro" id="IPR032622">
    <property type="entry name" value="UCP01524_HTH"/>
</dbReference>
<keyword evidence="1" id="KW-0479">Metal-binding</keyword>
<feature type="domain" description="DUF2172" evidence="2">
    <location>
        <begin position="70"/>
        <end position="160"/>
    </location>
</feature>
<protein>
    <recommendedName>
        <fullName evidence="7">Peptidase M28</fullName>
    </recommendedName>
</protein>
<reference evidence="6" key="1">
    <citation type="submission" date="2017-02" db="EMBL/GenBank/DDBJ databases">
        <authorList>
            <person name="Daims H."/>
        </authorList>
    </citation>
    <scope>NUCLEOTIDE SEQUENCE [LARGE SCALE GENOMIC DNA]</scope>
</reference>
<dbReference type="SUPFAM" id="SSF53187">
    <property type="entry name" value="Zn-dependent exopeptidases"/>
    <property type="match status" value="1"/>
</dbReference>
<organism evidence="5 6">
    <name type="scientific">Crenothrix polyspora</name>
    <dbReference type="NCBI Taxonomy" id="360316"/>
    <lineage>
        <taxon>Bacteria</taxon>
        <taxon>Pseudomonadati</taxon>
        <taxon>Pseudomonadota</taxon>
        <taxon>Gammaproteobacteria</taxon>
        <taxon>Methylococcales</taxon>
        <taxon>Crenotrichaceae</taxon>
        <taxon>Crenothrix</taxon>
    </lineage>
</organism>
<feature type="domain" description="UCP01524 winged helix-turn-helix" evidence="3">
    <location>
        <begin position="359"/>
        <end position="428"/>
    </location>
</feature>
<accession>A0A1R4H3L4</accession>